<keyword evidence="3" id="KW-1133">Transmembrane helix</keyword>
<feature type="region of interest" description="Disordered" evidence="2">
    <location>
        <begin position="552"/>
        <end position="574"/>
    </location>
</feature>
<feature type="region of interest" description="Disordered" evidence="2">
    <location>
        <begin position="40"/>
        <end position="63"/>
    </location>
</feature>
<keyword evidence="1" id="KW-0175">Coiled coil</keyword>
<name>A0A6C0EQA0_9ZZZZ</name>
<evidence type="ECO:0000256" key="2">
    <source>
        <dbReference type="SAM" id="MobiDB-lite"/>
    </source>
</evidence>
<keyword evidence="3" id="KW-0812">Transmembrane</keyword>
<protein>
    <submittedName>
        <fullName evidence="4">Uncharacterized protein</fullName>
    </submittedName>
</protein>
<keyword evidence="3" id="KW-0472">Membrane</keyword>
<organism evidence="4">
    <name type="scientific">viral metagenome</name>
    <dbReference type="NCBI Taxonomy" id="1070528"/>
    <lineage>
        <taxon>unclassified sequences</taxon>
        <taxon>metagenomes</taxon>
        <taxon>organismal metagenomes</taxon>
    </lineage>
</organism>
<evidence type="ECO:0000313" key="4">
    <source>
        <dbReference type="EMBL" id="QHT31197.1"/>
    </source>
</evidence>
<feature type="transmembrane region" description="Helical" evidence="3">
    <location>
        <begin position="127"/>
        <end position="145"/>
    </location>
</feature>
<evidence type="ECO:0000256" key="1">
    <source>
        <dbReference type="SAM" id="Coils"/>
    </source>
</evidence>
<proteinExistence type="predicted"/>
<dbReference type="EMBL" id="MN738916">
    <property type="protein sequence ID" value="QHT31197.1"/>
    <property type="molecule type" value="Genomic_DNA"/>
</dbReference>
<feature type="coiled-coil region" evidence="1">
    <location>
        <begin position="391"/>
        <end position="430"/>
    </location>
</feature>
<feature type="transmembrane region" description="Helical" evidence="3">
    <location>
        <begin position="151"/>
        <end position="175"/>
    </location>
</feature>
<accession>A0A6C0EQA0</accession>
<sequence>MENISKIIGVGSTFNNLEEIEREEQLDEHNENHIIDFAHNLDSDHGDTTESDHNDNNNDNDSECERYINKSKIIYRPLKYWQVEKRIDRNYFDKPHKYSNSLDILASYLKGQKIIYMEAKSYSENRLNLLMIPSILLSTAATVLASVVKDFLWGAILISAVNGIIAFLLALVNFYKLDARAEANKISSHQYDKMQSRVEFKSGSILLFPYKTDLSGNYIPENDINIETMLIKTIEEVETKIAEIKETNQFIVPRDIRMRYPIIYNTNVFSIIKKIEDKKKRVITTLKNIKNEIRYFNRLQDSGSELSDSQKKRIVKLFNIKRDCVNEILVLKSAYSVVDQMFIQEIENAEIIKRNWFRRIIFWFCCWEYNSDLTEPESLNKFVSGIMDPFKDKEEDDKKRIKQQELEYNRKKRQDKQRQKEAEREKWEQEMKIRNVVCWPFCYSVPNRQKEENEQFLKWRENNEKKKLENIKKYEEWLKLEEEKLLGEDYTYHFIDSPTDTVVCLKGDLTNSKQKSKKNIKPDSSLTGTTELHKKTRIPIFNHRNIFSRKTETITKDDLTPPPSLSPSKENEPIELNIQELEPII</sequence>
<reference evidence="4" key="1">
    <citation type="journal article" date="2020" name="Nature">
        <title>Giant virus diversity and host interactions through global metagenomics.</title>
        <authorList>
            <person name="Schulz F."/>
            <person name="Roux S."/>
            <person name="Paez-Espino D."/>
            <person name="Jungbluth S."/>
            <person name="Walsh D.A."/>
            <person name="Denef V.J."/>
            <person name="McMahon K.D."/>
            <person name="Konstantinidis K.T."/>
            <person name="Eloe-Fadrosh E.A."/>
            <person name="Kyrpides N.C."/>
            <person name="Woyke T."/>
        </authorList>
    </citation>
    <scope>NUCLEOTIDE SEQUENCE</scope>
    <source>
        <strain evidence="4">GVMAG-M-3300009155-2</strain>
    </source>
</reference>
<evidence type="ECO:0000256" key="3">
    <source>
        <dbReference type="SAM" id="Phobius"/>
    </source>
</evidence>
<feature type="compositionally biased region" description="Basic and acidic residues" evidence="2">
    <location>
        <begin position="40"/>
        <end position="56"/>
    </location>
</feature>
<dbReference type="AlphaFoldDB" id="A0A6C0EQA0"/>